<dbReference type="GO" id="GO:0007007">
    <property type="term" value="P:inner mitochondrial membrane organization"/>
    <property type="evidence" value="ECO:0007669"/>
    <property type="project" value="TreeGrafter"/>
</dbReference>
<gene>
    <name evidence="1" type="ORF">B5V51_4318</name>
</gene>
<evidence type="ECO:0008006" key="2">
    <source>
        <dbReference type="Google" id="ProtNLM"/>
    </source>
</evidence>
<sequence length="156" mass="18139">MGTFVSKDTRRISFDNTFALSPPIALQKSIEAENVIAFDNLPPEPADELIFKDAKGVDYQDDTEMDYWSHRIDYLKKEHQIINKIIEAEYDKSIETTNKTFESPKITHERIQKVKPCFDWRAKIMKCYEDNTHQPLVCSALVQAFTNCVTNCRLED</sequence>
<name>A0A2A4K298_HELVI</name>
<dbReference type="GO" id="GO:0061617">
    <property type="term" value="C:MICOS complex"/>
    <property type="evidence" value="ECO:0007669"/>
    <property type="project" value="TreeGrafter"/>
</dbReference>
<accession>A0A2A4K298</accession>
<proteinExistence type="predicted"/>
<dbReference type="SUPFAM" id="SSF47072">
    <property type="entry name" value="Cysteine alpha-hairpin motif"/>
    <property type="match status" value="1"/>
</dbReference>
<dbReference type="InterPro" id="IPR009069">
    <property type="entry name" value="Cys_alpha_HP_mot_SF"/>
</dbReference>
<protein>
    <recommendedName>
        <fullName evidence="2">CHCH domain-containing protein</fullName>
    </recommendedName>
</protein>
<dbReference type="AlphaFoldDB" id="A0A2A4K298"/>
<comment type="caution">
    <text evidence="1">The sequence shown here is derived from an EMBL/GenBank/DDBJ whole genome shotgun (WGS) entry which is preliminary data.</text>
</comment>
<dbReference type="PANTHER" id="PTHR21588">
    <property type="entry name" value="COILED-COIL-HELIX-COILED-COIL-HELIX DOMAIN CONTAINING 6"/>
    <property type="match status" value="1"/>
</dbReference>
<dbReference type="EMBL" id="NWSH01000208">
    <property type="protein sequence ID" value="PCG78385.1"/>
    <property type="molecule type" value="Genomic_DNA"/>
</dbReference>
<dbReference type="STRING" id="7102.A0A2A4K298"/>
<dbReference type="InterPro" id="IPR052632">
    <property type="entry name" value="MICOS_subunit_Mic19"/>
</dbReference>
<reference evidence="1" key="1">
    <citation type="submission" date="2017-09" db="EMBL/GenBank/DDBJ databases">
        <title>Contemporary evolution of a Lepidopteran species, Heliothis virescens, in response to modern agricultural practices.</title>
        <authorList>
            <person name="Fritz M.L."/>
            <person name="Deyonke A.M."/>
            <person name="Papanicolaou A."/>
            <person name="Micinski S."/>
            <person name="Westbrook J."/>
            <person name="Gould F."/>
        </authorList>
    </citation>
    <scope>NUCLEOTIDE SEQUENCE [LARGE SCALE GENOMIC DNA]</scope>
    <source>
        <strain evidence="1">HvINT-</strain>
        <tissue evidence="1">Whole body</tissue>
    </source>
</reference>
<evidence type="ECO:0000313" key="1">
    <source>
        <dbReference type="EMBL" id="PCG78385.1"/>
    </source>
</evidence>
<organism evidence="1">
    <name type="scientific">Heliothis virescens</name>
    <name type="common">Tobacco budworm moth</name>
    <dbReference type="NCBI Taxonomy" id="7102"/>
    <lineage>
        <taxon>Eukaryota</taxon>
        <taxon>Metazoa</taxon>
        <taxon>Ecdysozoa</taxon>
        <taxon>Arthropoda</taxon>
        <taxon>Hexapoda</taxon>
        <taxon>Insecta</taxon>
        <taxon>Pterygota</taxon>
        <taxon>Neoptera</taxon>
        <taxon>Endopterygota</taxon>
        <taxon>Lepidoptera</taxon>
        <taxon>Glossata</taxon>
        <taxon>Ditrysia</taxon>
        <taxon>Noctuoidea</taxon>
        <taxon>Noctuidae</taxon>
        <taxon>Heliothinae</taxon>
        <taxon>Heliothis</taxon>
    </lineage>
</organism>
<dbReference type="PANTHER" id="PTHR21588:SF18">
    <property type="entry name" value="MICOS COMPLEX SUBUNIT MIC19"/>
    <property type="match status" value="1"/>
</dbReference>